<dbReference type="PANTHER" id="PTHR24321">
    <property type="entry name" value="DEHYDROGENASES, SHORT CHAIN"/>
    <property type="match status" value="1"/>
</dbReference>
<keyword evidence="2" id="KW-0560">Oxidoreductase</keyword>
<keyword evidence="4" id="KW-1185">Reference proteome</keyword>
<dbReference type="Pfam" id="PF13561">
    <property type="entry name" value="adh_short_C2"/>
    <property type="match status" value="1"/>
</dbReference>
<reference evidence="3 4" key="1">
    <citation type="submission" date="2016-11" db="EMBL/GenBank/DDBJ databases">
        <authorList>
            <person name="Jaros S."/>
            <person name="Januszkiewicz K."/>
            <person name="Wedrychowicz H."/>
        </authorList>
    </citation>
    <scope>NUCLEOTIDE SEQUENCE [LARGE SCALE GENOMIC DNA]</scope>
    <source>
        <strain evidence="3 4">DSM 21864</strain>
    </source>
</reference>
<dbReference type="EMBL" id="FQZO01000003">
    <property type="protein sequence ID" value="SHJ17541.1"/>
    <property type="molecule type" value="Genomic_DNA"/>
</dbReference>
<dbReference type="OrthoDB" id="9803333at2"/>
<dbReference type="Proteomes" id="UP000184080">
    <property type="component" value="Unassembled WGS sequence"/>
</dbReference>
<proteinExistence type="inferred from homology"/>
<evidence type="ECO:0000313" key="4">
    <source>
        <dbReference type="Proteomes" id="UP000184080"/>
    </source>
</evidence>
<dbReference type="AlphaFoldDB" id="A0A1M6H5W2"/>
<dbReference type="RefSeq" id="WP_073006773.1">
    <property type="nucleotide sequence ID" value="NZ_FQZO01000003.1"/>
</dbReference>
<dbReference type="CDD" id="cd05233">
    <property type="entry name" value="SDR_c"/>
    <property type="match status" value="1"/>
</dbReference>
<dbReference type="GO" id="GO:0016491">
    <property type="term" value="F:oxidoreductase activity"/>
    <property type="evidence" value="ECO:0007669"/>
    <property type="project" value="UniProtKB-KW"/>
</dbReference>
<dbReference type="PANTHER" id="PTHR24321:SF8">
    <property type="entry name" value="ESTRADIOL 17-BETA-DEHYDROGENASE 8-RELATED"/>
    <property type="match status" value="1"/>
</dbReference>
<dbReference type="STRING" id="1121298.SAMN05444401_2381"/>
<dbReference type="Gene3D" id="3.40.50.720">
    <property type="entry name" value="NAD(P)-binding Rossmann-like Domain"/>
    <property type="match status" value="1"/>
</dbReference>
<organism evidence="3 4">
    <name type="scientific">Clostridium amylolyticum</name>
    <dbReference type="NCBI Taxonomy" id="1121298"/>
    <lineage>
        <taxon>Bacteria</taxon>
        <taxon>Bacillati</taxon>
        <taxon>Bacillota</taxon>
        <taxon>Clostridia</taxon>
        <taxon>Eubacteriales</taxon>
        <taxon>Clostridiaceae</taxon>
        <taxon>Clostridium</taxon>
    </lineage>
</organism>
<dbReference type="InterPro" id="IPR036291">
    <property type="entry name" value="NAD(P)-bd_dom_sf"/>
</dbReference>
<comment type="similarity">
    <text evidence="1">Belongs to the short-chain dehydrogenases/reductases (SDR) family.</text>
</comment>
<sequence>MKFENKVVIITGASSGIGEGVAKHFLNEGAKVVGCGVEPAMKIEDKNAIYVQADLTKFEQAEKVVAEAVKAFGKVNKLVCCAGVTFIGSLETTSYESFIRELEINVGGVFNMCKASVVELKKQENSTIVTVGSDLGVHPIPERIGYCPSKAAVIMLTKCMALEHAPHIRVNCILPGLVRTPMIEQRFMEAEDPKALEEAYASIYPLHKMGKIEDMANAISFLSSDESGFITGEIMHVCGGSLI</sequence>
<protein>
    <submittedName>
        <fullName evidence="3">NAD(P)-dependent dehydrogenase, short-chain alcohol dehydrogenase family</fullName>
    </submittedName>
</protein>
<evidence type="ECO:0000313" key="3">
    <source>
        <dbReference type="EMBL" id="SHJ17541.1"/>
    </source>
</evidence>
<dbReference type="GO" id="GO:0008206">
    <property type="term" value="P:bile acid metabolic process"/>
    <property type="evidence" value="ECO:0007669"/>
    <property type="project" value="UniProtKB-ARBA"/>
</dbReference>
<gene>
    <name evidence="3" type="ORF">SAMN05444401_2381</name>
</gene>
<name>A0A1M6H5W2_9CLOT</name>
<dbReference type="InterPro" id="IPR002347">
    <property type="entry name" value="SDR_fam"/>
</dbReference>
<evidence type="ECO:0000256" key="1">
    <source>
        <dbReference type="ARBA" id="ARBA00006484"/>
    </source>
</evidence>
<evidence type="ECO:0000256" key="2">
    <source>
        <dbReference type="ARBA" id="ARBA00023002"/>
    </source>
</evidence>
<accession>A0A1M6H5W2</accession>
<dbReference type="FunFam" id="3.40.50.720:FF:000084">
    <property type="entry name" value="Short-chain dehydrogenase reductase"/>
    <property type="match status" value="1"/>
</dbReference>
<dbReference type="SUPFAM" id="SSF51735">
    <property type="entry name" value="NAD(P)-binding Rossmann-fold domains"/>
    <property type="match status" value="1"/>
</dbReference>
<dbReference type="PRINTS" id="PR00081">
    <property type="entry name" value="GDHRDH"/>
</dbReference>